<organism evidence="1 2">
    <name type="scientific">Linderina macrospora</name>
    <dbReference type="NCBI Taxonomy" id="4868"/>
    <lineage>
        <taxon>Eukaryota</taxon>
        <taxon>Fungi</taxon>
        <taxon>Fungi incertae sedis</taxon>
        <taxon>Zoopagomycota</taxon>
        <taxon>Kickxellomycotina</taxon>
        <taxon>Kickxellomycetes</taxon>
        <taxon>Kickxellales</taxon>
        <taxon>Kickxellaceae</taxon>
        <taxon>Linderina</taxon>
    </lineage>
</organism>
<gene>
    <name evidence="1" type="ORF">FBU59_004392</name>
</gene>
<keyword evidence="2" id="KW-1185">Reference proteome</keyword>
<dbReference type="EMBL" id="JANBPW010003117">
    <property type="protein sequence ID" value="KAJ1938590.1"/>
    <property type="molecule type" value="Genomic_DNA"/>
</dbReference>
<comment type="caution">
    <text evidence="1">The sequence shown here is derived from an EMBL/GenBank/DDBJ whole genome shotgun (WGS) entry which is preliminary data.</text>
</comment>
<accession>A0ACC1J5N6</accession>
<reference evidence="1" key="1">
    <citation type="submission" date="2022-07" db="EMBL/GenBank/DDBJ databases">
        <title>Phylogenomic reconstructions and comparative analyses of Kickxellomycotina fungi.</title>
        <authorList>
            <person name="Reynolds N.K."/>
            <person name="Stajich J.E."/>
            <person name="Barry K."/>
            <person name="Grigoriev I.V."/>
            <person name="Crous P."/>
            <person name="Smith M.E."/>
        </authorList>
    </citation>
    <scope>NUCLEOTIDE SEQUENCE</scope>
    <source>
        <strain evidence="1">NRRL 5244</strain>
    </source>
</reference>
<name>A0ACC1J5N6_9FUNG</name>
<evidence type="ECO:0000313" key="2">
    <source>
        <dbReference type="Proteomes" id="UP001150603"/>
    </source>
</evidence>
<sequence length="306" mass="33776">MWAKLKRIDYLGILLLVGGLTAFMIGLTLPSNGDSWGSTKVVLCLSFGAVAVALFFVVEWRVAPDPIVPLRLFQIRNVASMMGGSFFMGACMFTIIYFIPLYYNIVENMSSTQAGLYLLPFVIGILITSILSGLLVAKLGIFRPFMWTGTAVCAVGIGLLMLLDRSSALAERICYLLIAGLGMGAFIQLSLIAGQAAAKVEDMASATAVLTFFRSIGSRTIFRAIDNPRVVYGYRIPEELRDKVIDAYMQSLHRVFLVMFVFAVAMFLWTLPLQHRTLARRLPKRPVPDEVKQRTEEPSPESAPCA</sequence>
<dbReference type="Proteomes" id="UP001150603">
    <property type="component" value="Unassembled WGS sequence"/>
</dbReference>
<evidence type="ECO:0000313" key="1">
    <source>
        <dbReference type="EMBL" id="KAJ1938590.1"/>
    </source>
</evidence>
<protein>
    <submittedName>
        <fullName evidence="1">Uncharacterized protein</fullName>
    </submittedName>
</protein>
<proteinExistence type="predicted"/>